<feature type="domain" description="CNNM transmembrane" evidence="8">
    <location>
        <begin position="12"/>
        <end position="186"/>
    </location>
</feature>
<reference evidence="9" key="1">
    <citation type="submission" date="2014-09" db="EMBL/GenBank/DDBJ databases">
        <authorList>
            <person name="Probst J Alexander"/>
        </authorList>
    </citation>
    <scope>NUCLEOTIDE SEQUENCE</scope>
</reference>
<feature type="transmembrane region" description="Helical" evidence="6">
    <location>
        <begin position="63"/>
        <end position="85"/>
    </location>
</feature>
<dbReference type="AlphaFoldDB" id="A0A098E9M7"/>
<feature type="transmembrane region" description="Helical" evidence="6">
    <location>
        <begin position="6"/>
        <end position="33"/>
    </location>
</feature>
<keyword evidence="4" id="KW-0677">Repeat</keyword>
<evidence type="ECO:0000256" key="1">
    <source>
        <dbReference type="ARBA" id="ARBA00004651"/>
    </source>
</evidence>
<evidence type="ECO:0000313" key="9">
    <source>
        <dbReference type="EMBL" id="CEG12219.1"/>
    </source>
</evidence>
<feature type="domain" description="CBS" evidence="7">
    <location>
        <begin position="283"/>
        <end position="329"/>
    </location>
</feature>
<gene>
    <name evidence="9" type="ORF">MSIBF_A2030004</name>
</gene>
<evidence type="ECO:0000256" key="6">
    <source>
        <dbReference type="SAM" id="Phobius"/>
    </source>
</evidence>
<evidence type="ECO:0000256" key="5">
    <source>
        <dbReference type="ARBA" id="ARBA00023122"/>
    </source>
</evidence>
<name>A0A098E9M7_9ZZZZ</name>
<dbReference type="Gene3D" id="3.10.580.10">
    <property type="entry name" value="CBS-domain"/>
    <property type="match status" value="1"/>
</dbReference>
<comment type="subcellular location">
    <subcellularLocation>
        <location evidence="1">Cell membrane</location>
        <topology evidence="1">Multi-pass membrane protein</topology>
    </subcellularLocation>
</comment>
<dbReference type="PANTHER" id="PTHR22777:SF32">
    <property type="entry name" value="UPF0053 INNER MEMBRANE PROTEIN YFJD"/>
    <property type="match status" value="1"/>
</dbReference>
<dbReference type="InterPro" id="IPR000644">
    <property type="entry name" value="CBS_dom"/>
</dbReference>
<dbReference type="GO" id="GO:0005886">
    <property type="term" value="C:plasma membrane"/>
    <property type="evidence" value="ECO:0007669"/>
    <property type="project" value="UniProtKB-SubCell"/>
</dbReference>
<dbReference type="InterPro" id="IPR046342">
    <property type="entry name" value="CBS_dom_sf"/>
</dbReference>
<dbReference type="PANTHER" id="PTHR22777">
    <property type="entry name" value="HEMOLYSIN-RELATED"/>
    <property type="match status" value="1"/>
</dbReference>
<evidence type="ECO:0000259" key="8">
    <source>
        <dbReference type="Pfam" id="PF01595"/>
    </source>
</evidence>
<organism evidence="9">
    <name type="scientific">groundwater metagenome</name>
    <dbReference type="NCBI Taxonomy" id="717931"/>
    <lineage>
        <taxon>unclassified sequences</taxon>
        <taxon>metagenomes</taxon>
        <taxon>ecological metagenomes</taxon>
    </lineage>
</organism>
<evidence type="ECO:0000256" key="4">
    <source>
        <dbReference type="ARBA" id="ARBA00022737"/>
    </source>
</evidence>
<sequence>METIQISLYIGISIVMLIFAFFLSASEISFVSIPSQRVSHLLRLKAKNAEILEYFRDNYHKTLILVLSGQLISVIIATTLLTAIAKEFGGGGLGIVAIDIGMTIFALIFIQILPKKYGLENEKFALSFAPSLKKISKIMYPVILFFDKETTLFFKILNIKKEKEKAIEEGELESMLKQSQMKLDILPEEKKMIERALAFNDVTVAEPMIPIVHAETLNINSDENKISEILANAKSDFIIVYDNSSITGILNVKEGLKCLIKIMDSPDSQKSLKASLKEILIAPYFVVKEKKVGAAFKEMKEKRLKFAMVIDENKKVKGIVKMEYMFEEIVGNV</sequence>
<keyword evidence="3" id="KW-1003">Cell membrane</keyword>
<dbReference type="InterPro" id="IPR002550">
    <property type="entry name" value="CNNM"/>
</dbReference>
<keyword evidence="6" id="KW-0472">Membrane</keyword>
<dbReference type="Pfam" id="PF01595">
    <property type="entry name" value="CNNM"/>
    <property type="match status" value="1"/>
</dbReference>
<accession>A0A098E9M7</accession>
<keyword evidence="5" id="KW-0129">CBS domain</keyword>
<keyword evidence="6" id="KW-1133">Transmembrane helix</keyword>
<protein>
    <submittedName>
        <fullName evidence="9">Uncharacterized protein</fullName>
    </submittedName>
</protein>
<evidence type="ECO:0000256" key="2">
    <source>
        <dbReference type="ARBA" id="ARBA00006337"/>
    </source>
</evidence>
<evidence type="ECO:0000256" key="3">
    <source>
        <dbReference type="ARBA" id="ARBA00022475"/>
    </source>
</evidence>
<keyword evidence="6" id="KW-0812">Transmembrane</keyword>
<feature type="transmembrane region" description="Helical" evidence="6">
    <location>
        <begin position="91"/>
        <end position="113"/>
    </location>
</feature>
<dbReference type="SUPFAM" id="SSF54631">
    <property type="entry name" value="CBS-domain pair"/>
    <property type="match status" value="1"/>
</dbReference>
<dbReference type="Pfam" id="PF00571">
    <property type="entry name" value="CBS"/>
    <property type="match status" value="1"/>
</dbReference>
<comment type="similarity">
    <text evidence="2">Belongs to the UPF0053 family.</text>
</comment>
<evidence type="ECO:0000259" key="7">
    <source>
        <dbReference type="Pfam" id="PF00571"/>
    </source>
</evidence>
<dbReference type="EMBL" id="CCXY01000117">
    <property type="protein sequence ID" value="CEG12219.1"/>
    <property type="molecule type" value="Genomic_DNA"/>
</dbReference>
<proteinExistence type="inferred from homology"/>